<dbReference type="AlphaFoldDB" id="A0AAW0T3F6"/>
<dbReference type="InterPro" id="IPR017920">
    <property type="entry name" value="COMM"/>
</dbReference>
<dbReference type="Pfam" id="PF07258">
    <property type="entry name" value="COMM_domain"/>
    <property type="match status" value="1"/>
</dbReference>
<keyword evidence="5" id="KW-1185">Reference proteome</keyword>
<feature type="domain" description="COMM" evidence="3">
    <location>
        <begin position="169"/>
        <end position="237"/>
    </location>
</feature>
<proteinExistence type="inferred from homology"/>
<dbReference type="Proteomes" id="UP001487740">
    <property type="component" value="Unassembled WGS sequence"/>
</dbReference>
<dbReference type="Pfam" id="PF21672">
    <property type="entry name" value="COMM_HN"/>
    <property type="match status" value="1"/>
</dbReference>
<dbReference type="InterPro" id="IPR037355">
    <property type="entry name" value="COMMD3"/>
</dbReference>
<comment type="caution">
    <text evidence="4">The sequence shown here is derived from an EMBL/GenBank/DDBJ whole genome shotgun (WGS) entry which is preliminary data.</text>
</comment>
<gene>
    <name evidence="4" type="ORF">O3P69_015054</name>
</gene>
<dbReference type="PROSITE" id="PS51269">
    <property type="entry name" value="COMM"/>
    <property type="match status" value="1"/>
</dbReference>
<evidence type="ECO:0000313" key="5">
    <source>
        <dbReference type="Proteomes" id="UP001487740"/>
    </source>
</evidence>
<sequence>MMSYIFMREPTYTSPKLPRDLTAMTHDTYDLQSHSRIPLIRDLRKFGLRRLDTTLPGAAPARRSFQTEQAKYQEVLQKVTEDIAKDIPANNSAPQPAGEENGEVSRCHAALATLFLEAVRDSHNVTVITSVLEDLNWPSERISEATKAVESHRNAIQSKLSSLGTFPPHIVDIDWKLSYQVRSSDGEEGGAAMYLVTLHTEESRGKRGKITFSCSLAQLTHLVTRLRQASRCVQKYASNS</sequence>
<comment type="similarity">
    <text evidence="2">Belongs to the COMM domain-containing protein 3 family.</text>
</comment>
<dbReference type="PANTHER" id="PTHR31159">
    <property type="entry name" value="COMM DOMAIN-CONTAINING PROTEIN 3"/>
    <property type="match status" value="1"/>
</dbReference>
<evidence type="ECO:0000256" key="2">
    <source>
        <dbReference type="ARBA" id="ARBA00093469"/>
    </source>
</evidence>
<dbReference type="EMBL" id="JARAKH010000039">
    <property type="protein sequence ID" value="KAK8381732.1"/>
    <property type="molecule type" value="Genomic_DNA"/>
</dbReference>
<dbReference type="PANTHER" id="PTHR31159:SF1">
    <property type="entry name" value="COMM DOMAIN-CONTAINING PROTEIN 3"/>
    <property type="match status" value="1"/>
</dbReference>
<protein>
    <recommendedName>
        <fullName evidence="1">COMM domain-containing protein 3</fullName>
    </recommendedName>
</protein>
<name>A0AAW0T3F6_SCYPA</name>
<evidence type="ECO:0000259" key="3">
    <source>
        <dbReference type="PROSITE" id="PS51269"/>
    </source>
</evidence>
<reference evidence="4 5" key="1">
    <citation type="submission" date="2023-03" db="EMBL/GenBank/DDBJ databases">
        <title>High-quality genome of Scylla paramamosain provides insights in environmental adaptation.</title>
        <authorList>
            <person name="Zhang L."/>
        </authorList>
    </citation>
    <scope>NUCLEOTIDE SEQUENCE [LARGE SCALE GENOMIC DNA]</scope>
    <source>
        <strain evidence="4">LZ_2023a</strain>
        <tissue evidence="4">Muscle</tissue>
    </source>
</reference>
<accession>A0AAW0T3F6</accession>
<dbReference type="GO" id="GO:0006814">
    <property type="term" value="P:sodium ion transport"/>
    <property type="evidence" value="ECO:0007669"/>
    <property type="project" value="InterPro"/>
</dbReference>
<organism evidence="4 5">
    <name type="scientific">Scylla paramamosain</name>
    <name type="common">Mud crab</name>
    <dbReference type="NCBI Taxonomy" id="85552"/>
    <lineage>
        <taxon>Eukaryota</taxon>
        <taxon>Metazoa</taxon>
        <taxon>Ecdysozoa</taxon>
        <taxon>Arthropoda</taxon>
        <taxon>Crustacea</taxon>
        <taxon>Multicrustacea</taxon>
        <taxon>Malacostraca</taxon>
        <taxon>Eumalacostraca</taxon>
        <taxon>Eucarida</taxon>
        <taxon>Decapoda</taxon>
        <taxon>Pleocyemata</taxon>
        <taxon>Brachyura</taxon>
        <taxon>Eubrachyura</taxon>
        <taxon>Portunoidea</taxon>
        <taxon>Portunidae</taxon>
        <taxon>Portuninae</taxon>
        <taxon>Scylla</taxon>
    </lineage>
</organism>
<evidence type="ECO:0000313" key="4">
    <source>
        <dbReference type="EMBL" id="KAK8381732.1"/>
    </source>
</evidence>
<evidence type="ECO:0000256" key="1">
    <source>
        <dbReference type="ARBA" id="ARBA00016548"/>
    </source>
</evidence>